<protein>
    <recommendedName>
        <fullName evidence="2">Protein-L-isoaspartate O-methyltransferase</fullName>
    </recommendedName>
    <alternativeName>
        <fullName evidence="3">Protein L-isoaspartyl methyltransferase</fullName>
    </alternativeName>
</protein>
<dbReference type="InterPro" id="IPR029063">
    <property type="entry name" value="SAM-dependent_MTases_sf"/>
</dbReference>
<dbReference type="EMBL" id="JAFEMC010000001">
    <property type="protein sequence ID" value="MBM6575010.1"/>
    <property type="molecule type" value="Genomic_DNA"/>
</dbReference>
<evidence type="ECO:0000313" key="5">
    <source>
        <dbReference type="Proteomes" id="UP000763641"/>
    </source>
</evidence>
<dbReference type="SUPFAM" id="SSF53335">
    <property type="entry name" value="S-adenosyl-L-methionine-dependent methyltransferases"/>
    <property type="match status" value="1"/>
</dbReference>
<proteinExistence type="inferred from homology"/>
<comment type="similarity">
    <text evidence="1">Belongs to the methyltransferase superfamily. L-isoaspartyl/D-aspartyl protein methyltransferase family.</text>
</comment>
<evidence type="ECO:0000256" key="3">
    <source>
        <dbReference type="ARBA" id="ARBA00030757"/>
    </source>
</evidence>
<dbReference type="Pfam" id="PF01135">
    <property type="entry name" value="PCMT"/>
    <property type="match status" value="1"/>
</dbReference>
<gene>
    <name evidence="4" type="ORF">ILT43_01390</name>
</gene>
<dbReference type="PANTHER" id="PTHR11579:SF18">
    <property type="entry name" value="PROTEIN-L-ISOASPARTATE O-METHYLTRANSFERASE"/>
    <property type="match status" value="1"/>
</dbReference>
<name>A0ABS2D284_9SPHN</name>
<evidence type="ECO:0000256" key="2">
    <source>
        <dbReference type="ARBA" id="ARBA00013346"/>
    </source>
</evidence>
<sequence>MTTTTTHASVDIARLRQAMVASQLRPNAVDDQRVVTAMATIPREAYLPSTAASLAYRDTAIPLGRARYQNSPLATARLVNAVEIVPADRVLLIGATGGYTAALLVELGAVVTAVESDTELVAVARTALGDTATVVEAPLTEGHAPGAPYDVLFVDGAVEELPDALLAQLRDGARIATGLVQNGVTRLAVGARTAGGHAVQPFLDAECVILPGFTKPAAFRF</sequence>
<comment type="caution">
    <text evidence="4">The sequence shown here is derived from an EMBL/GenBank/DDBJ whole genome shotgun (WGS) entry which is preliminary data.</text>
</comment>
<evidence type="ECO:0000313" key="4">
    <source>
        <dbReference type="EMBL" id="MBM6575010.1"/>
    </source>
</evidence>
<reference evidence="4 5" key="1">
    <citation type="submission" date="2020-12" db="EMBL/GenBank/DDBJ databases">
        <title>Sphingomonas sp.</title>
        <authorList>
            <person name="Kim M.K."/>
        </authorList>
    </citation>
    <scope>NUCLEOTIDE SEQUENCE [LARGE SCALE GENOMIC DNA]</scope>
    <source>
        <strain evidence="4 5">BT552</strain>
    </source>
</reference>
<evidence type="ECO:0000256" key="1">
    <source>
        <dbReference type="ARBA" id="ARBA00005369"/>
    </source>
</evidence>
<dbReference type="PANTHER" id="PTHR11579">
    <property type="entry name" value="PROTEIN-L-ISOASPARTATE O-METHYLTRANSFERASE"/>
    <property type="match status" value="1"/>
</dbReference>
<organism evidence="4 5">
    <name type="scientific">Sphingomonas longa</name>
    <dbReference type="NCBI Taxonomy" id="2778730"/>
    <lineage>
        <taxon>Bacteria</taxon>
        <taxon>Pseudomonadati</taxon>
        <taxon>Pseudomonadota</taxon>
        <taxon>Alphaproteobacteria</taxon>
        <taxon>Sphingomonadales</taxon>
        <taxon>Sphingomonadaceae</taxon>
        <taxon>Sphingomonas</taxon>
    </lineage>
</organism>
<dbReference type="InterPro" id="IPR000682">
    <property type="entry name" value="PCMT"/>
</dbReference>
<dbReference type="RefSeq" id="WP_204193473.1">
    <property type="nucleotide sequence ID" value="NZ_JAFEMC010000001.1"/>
</dbReference>
<keyword evidence="5" id="KW-1185">Reference proteome</keyword>
<dbReference type="CDD" id="cd02440">
    <property type="entry name" value="AdoMet_MTases"/>
    <property type="match status" value="1"/>
</dbReference>
<accession>A0ABS2D284</accession>
<dbReference type="Gene3D" id="3.40.50.150">
    <property type="entry name" value="Vaccinia Virus protein VP39"/>
    <property type="match status" value="1"/>
</dbReference>
<dbReference type="Proteomes" id="UP000763641">
    <property type="component" value="Unassembled WGS sequence"/>
</dbReference>